<evidence type="ECO:0000259" key="1">
    <source>
        <dbReference type="SMART" id="SM00924"/>
    </source>
</evidence>
<evidence type="ECO:0000313" key="2">
    <source>
        <dbReference type="EMBL" id="MFC5195406.1"/>
    </source>
</evidence>
<dbReference type="SUPFAM" id="SSF54631">
    <property type="entry name" value="CBS-domain pair"/>
    <property type="match status" value="1"/>
</dbReference>
<dbReference type="InterPro" id="IPR000644">
    <property type="entry name" value="CBS_dom"/>
</dbReference>
<feature type="domain" description="Magnesium transporter MgtE intracellular" evidence="1">
    <location>
        <begin position="4"/>
        <end position="109"/>
    </location>
</feature>
<dbReference type="PANTHER" id="PTHR43773:SF1">
    <property type="entry name" value="MAGNESIUM TRANSPORTER MGTE"/>
    <property type="match status" value="1"/>
</dbReference>
<dbReference type="InterPro" id="IPR006669">
    <property type="entry name" value="MgtE_transporter"/>
</dbReference>
<comment type="caution">
    <text evidence="2">The sequence shown here is derived from an EMBL/GenBank/DDBJ whole genome shotgun (WGS) entry which is preliminary data.</text>
</comment>
<evidence type="ECO:0000313" key="3">
    <source>
        <dbReference type="Proteomes" id="UP001596162"/>
    </source>
</evidence>
<dbReference type="SUPFAM" id="SSF158791">
    <property type="entry name" value="MgtE N-terminal domain-like"/>
    <property type="match status" value="1"/>
</dbReference>
<protein>
    <submittedName>
        <fullName evidence="2">Magnesium transporter MgtE N-terminal domain-containing protein</fullName>
    </submittedName>
</protein>
<dbReference type="Pfam" id="PF03448">
    <property type="entry name" value="MgtE_N"/>
    <property type="match status" value="1"/>
</dbReference>
<dbReference type="SMART" id="SM00924">
    <property type="entry name" value="MgtE_N"/>
    <property type="match status" value="1"/>
</dbReference>
<dbReference type="PANTHER" id="PTHR43773">
    <property type="entry name" value="MAGNESIUM TRANSPORTER MGTE"/>
    <property type="match status" value="1"/>
</dbReference>
<accession>A0ABW0C6R3</accession>
<dbReference type="EMBL" id="JBHSLA010000003">
    <property type="protein sequence ID" value="MFC5195406.1"/>
    <property type="molecule type" value="Genomic_DNA"/>
</dbReference>
<dbReference type="Pfam" id="PF00571">
    <property type="entry name" value="CBS"/>
    <property type="match status" value="1"/>
</dbReference>
<dbReference type="Proteomes" id="UP001596162">
    <property type="component" value="Unassembled WGS sequence"/>
</dbReference>
<dbReference type="Gene3D" id="1.25.60.10">
    <property type="entry name" value="MgtE N-terminal domain-like"/>
    <property type="match status" value="1"/>
</dbReference>
<dbReference type="InterPro" id="IPR038076">
    <property type="entry name" value="MgtE_N_sf"/>
</dbReference>
<organism evidence="2 3">
    <name type="scientific">Bizionia hallyeonensis</name>
    <dbReference type="NCBI Taxonomy" id="1123757"/>
    <lineage>
        <taxon>Bacteria</taxon>
        <taxon>Pseudomonadati</taxon>
        <taxon>Bacteroidota</taxon>
        <taxon>Flavobacteriia</taxon>
        <taxon>Flavobacteriales</taxon>
        <taxon>Flavobacteriaceae</taxon>
        <taxon>Bizionia</taxon>
    </lineage>
</organism>
<dbReference type="CDD" id="cd04606">
    <property type="entry name" value="CBS_pair_Mg_transporter"/>
    <property type="match status" value="1"/>
</dbReference>
<dbReference type="InterPro" id="IPR006668">
    <property type="entry name" value="Mg_transptr_MgtE_intracell_dom"/>
</dbReference>
<sequence length="214" mass="24459">MKNFDALEAANLVEETHKANKIILFRLLSRQQAKGVFKILPHSEQEIIIQGLAENSQKLTRLLTDINPDDRTAFFEELPGDIAQRLIEKLSPEEQKITNQLLSYPKDSIGRMMTPEFVAIKDYFTVEEAFAHIRQHGKDSETLNVIYIIDSHWKLIDDITIKELILANPDDLVKNLINERFASLNALDDQETAISVFKNYDRVALPVLSEEGVL</sequence>
<reference evidence="3" key="1">
    <citation type="journal article" date="2019" name="Int. J. Syst. Evol. Microbiol.">
        <title>The Global Catalogue of Microorganisms (GCM) 10K type strain sequencing project: providing services to taxonomists for standard genome sequencing and annotation.</title>
        <authorList>
            <consortium name="The Broad Institute Genomics Platform"/>
            <consortium name="The Broad Institute Genome Sequencing Center for Infectious Disease"/>
            <person name="Wu L."/>
            <person name="Ma J."/>
        </authorList>
    </citation>
    <scope>NUCLEOTIDE SEQUENCE [LARGE SCALE GENOMIC DNA]</scope>
    <source>
        <strain evidence="3">JCM 17978</strain>
    </source>
</reference>
<keyword evidence="3" id="KW-1185">Reference proteome</keyword>
<dbReference type="InterPro" id="IPR046342">
    <property type="entry name" value="CBS_dom_sf"/>
</dbReference>
<gene>
    <name evidence="2" type="ORF">ACFPH8_08720</name>
</gene>
<dbReference type="Gene3D" id="3.10.580.10">
    <property type="entry name" value="CBS-domain"/>
    <property type="match status" value="1"/>
</dbReference>
<dbReference type="RefSeq" id="WP_376860203.1">
    <property type="nucleotide sequence ID" value="NZ_JBHSLA010000003.1"/>
</dbReference>
<proteinExistence type="predicted"/>
<name>A0ABW0C6R3_9FLAO</name>